<keyword evidence="3" id="KW-0378">Hydrolase</keyword>
<comment type="similarity">
    <text evidence="1">Belongs to the peptidase S1 family.</text>
</comment>
<keyword evidence="4" id="KW-0720">Serine protease</keyword>
<evidence type="ECO:0000256" key="6">
    <source>
        <dbReference type="SAM" id="SignalP"/>
    </source>
</evidence>
<evidence type="ECO:0000256" key="4">
    <source>
        <dbReference type="ARBA" id="ARBA00022825"/>
    </source>
</evidence>
<gene>
    <name evidence="8" type="ORF">PMACD_LOCUS13302</name>
</gene>
<keyword evidence="5" id="KW-1015">Disulfide bond</keyword>
<comment type="caution">
    <text evidence="8">The sequence shown here is derived from an EMBL/GenBank/DDBJ whole genome shotgun (WGS) entry which is preliminary data.</text>
</comment>
<evidence type="ECO:0000256" key="2">
    <source>
        <dbReference type="ARBA" id="ARBA00022670"/>
    </source>
</evidence>
<feature type="domain" description="Peptidase S1" evidence="7">
    <location>
        <begin position="24"/>
        <end position="261"/>
    </location>
</feature>
<evidence type="ECO:0000259" key="7">
    <source>
        <dbReference type="PROSITE" id="PS50240"/>
    </source>
</evidence>
<dbReference type="EMBL" id="CAJOBZ010000061">
    <property type="protein sequence ID" value="CAF4924120.1"/>
    <property type="molecule type" value="Genomic_DNA"/>
</dbReference>
<evidence type="ECO:0000313" key="9">
    <source>
        <dbReference type="Proteomes" id="UP000663880"/>
    </source>
</evidence>
<accession>A0A821WBT1</accession>
<dbReference type="InterPro" id="IPR009003">
    <property type="entry name" value="Peptidase_S1_PA"/>
</dbReference>
<evidence type="ECO:0000256" key="5">
    <source>
        <dbReference type="ARBA" id="ARBA00023157"/>
    </source>
</evidence>
<dbReference type="CDD" id="cd00190">
    <property type="entry name" value="Tryp_SPc"/>
    <property type="match status" value="1"/>
</dbReference>
<dbReference type="Pfam" id="PF00089">
    <property type="entry name" value="Trypsin"/>
    <property type="match status" value="1"/>
</dbReference>
<reference evidence="8" key="1">
    <citation type="submission" date="2021-02" db="EMBL/GenBank/DDBJ databases">
        <authorList>
            <person name="Steward A R."/>
        </authorList>
    </citation>
    <scope>NUCLEOTIDE SEQUENCE</scope>
</reference>
<keyword evidence="9" id="KW-1185">Reference proteome</keyword>
<dbReference type="PANTHER" id="PTHR24276">
    <property type="entry name" value="POLYSERASE-RELATED"/>
    <property type="match status" value="1"/>
</dbReference>
<dbReference type="GO" id="GO:0006508">
    <property type="term" value="P:proteolysis"/>
    <property type="evidence" value="ECO:0007669"/>
    <property type="project" value="UniProtKB-KW"/>
</dbReference>
<dbReference type="GO" id="GO:0004252">
    <property type="term" value="F:serine-type endopeptidase activity"/>
    <property type="evidence" value="ECO:0007669"/>
    <property type="project" value="InterPro"/>
</dbReference>
<dbReference type="PRINTS" id="PR00722">
    <property type="entry name" value="CHYMOTRYPSIN"/>
</dbReference>
<dbReference type="Proteomes" id="UP000663880">
    <property type="component" value="Unassembled WGS sequence"/>
</dbReference>
<dbReference type="InterPro" id="IPR001254">
    <property type="entry name" value="Trypsin_dom"/>
</dbReference>
<evidence type="ECO:0000313" key="8">
    <source>
        <dbReference type="EMBL" id="CAF4924120.1"/>
    </source>
</evidence>
<keyword evidence="2" id="KW-0645">Protease</keyword>
<dbReference type="InterPro" id="IPR050430">
    <property type="entry name" value="Peptidase_S1"/>
</dbReference>
<proteinExistence type="inferred from homology"/>
<dbReference type="AlphaFoldDB" id="A0A821WBT1"/>
<evidence type="ECO:0000256" key="3">
    <source>
        <dbReference type="ARBA" id="ARBA00022801"/>
    </source>
</evidence>
<dbReference type="Gene3D" id="2.40.10.10">
    <property type="entry name" value="Trypsin-like serine proteases"/>
    <property type="match status" value="1"/>
</dbReference>
<dbReference type="InterPro" id="IPR043504">
    <property type="entry name" value="Peptidase_S1_PA_chymotrypsin"/>
</dbReference>
<dbReference type="PANTHER" id="PTHR24276:SF91">
    <property type="entry name" value="AT26814P-RELATED"/>
    <property type="match status" value="1"/>
</dbReference>
<feature type="signal peptide" evidence="6">
    <location>
        <begin position="1"/>
        <end position="18"/>
    </location>
</feature>
<dbReference type="SMART" id="SM00020">
    <property type="entry name" value="Tryp_SPc"/>
    <property type="match status" value="1"/>
</dbReference>
<name>A0A821WBT1_9NEOP</name>
<sequence length="277" mass="29687">MVCKTLCFALAALCAASAAPEGRITGGADVDITEAPYMVSLVYHYPRPNIYIQRCVGSLISSWHILTVAYCFTGAIQDNFTLRAGSSNSLSGGVTSTIQQVIQHPDYVATPRQNDIAIVFAKEPFRITNVVNSLRLPPPTFTLTDGAIGVVTGWGFDKEQADGGTQHESLRKIELRKVPASTCTTAFSDVVDVSITDTVFCATETDKGICFGDAGAPFVSTVYNSQALVGVSSYYQDCGSTYPDIFVRVEKYSNWILEVAVAPSGRRAVEGDTPAIA</sequence>
<protein>
    <recommendedName>
        <fullName evidence="7">Peptidase S1 domain-containing protein</fullName>
    </recommendedName>
</protein>
<evidence type="ECO:0000256" key="1">
    <source>
        <dbReference type="ARBA" id="ARBA00007664"/>
    </source>
</evidence>
<dbReference type="PROSITE" id="PS50240">
    <property type="entry name" value="TRYPSIN_DOM"/>
    <property type="match status" value="1"/>
</dbReference>
<dbReference type="SUPFAM" id="SSF50494">
    <property type="entry name" value="Trypsin-like serine proteases"/>
    <property type="match status" value="1"/>
</dbReference>
<dbReference type="OrthoDB" id="6380398at2759"/>
<dbReference type="InterPro" id="IPR001314">
    <property type="entry name" value="Peptidase_S1A"/>
</dbReference>
<keyword evidence="6" id="KW-0732">Signal</keyword>
<organism evidence="8 9">
    <name type="scientific">Pieris macdunnoughi</name>
    <dbReference type="NCBI Taxonomy" id="345717"/>
    <lineage>
        <taxon>Eukaryota</taxon>
        <taxon>Metazoa</taxon>
        <taxon>Ecdysozoa</taxon>
        <taxon>Arthropoda</taxon>
        <taxon>Hexapoda</taxon>
        <taxon>Insecta</taxon>
        <taxon>Pterygota</taxon>
        <taxon>Neoptera</taxon>
        <taxon>Endopterygota</taxon>
        <taxon>Lepidoptera</taxon>
        <taxon>Glossata</taxon>
        <taxon>Ditrysia</taxon>
        <taxon>Papilionoidea</taxon>
        <taxon>Pieridae</taxon>
        <taxon>Pierinae</taxon>
        <taxon>Pieris</taxon>
    </lineage>
</organism>
<feature type="chain" id="PRO_5032714760" description="Peptidase S1 domain-containing protein" evidence="6">
    <location>
        <begin position="19"/>
        <end position="277"/>
    </location>
</feature>